<keyword evidence="4 9" id="KW-0808">Transferase</keyword>
<name>A0A1H0ZG68_9BACI</name>
<dbReference type="Pfam" id="PF01040">
    <property type="entry name" value="UbiA"/>
    <property type="match status" value="1"/>
</dbReference>
<gene>
    <name evidence="9" type="ORF">SAMN05216231_1218</name>
</gene>
<evidence type="ECO:0000256" key="6">
    <source>
        <dbReference type="ARBA" id="ARBA00022989"/>
    </source>
</evidence>
<reference evidence="9 10" key="1">
    <citation type="submission" date="2016-10" db="EMBL/GenBank/DDBJ databases">
        <authorList>
            <person name="de Groot N.N."/>
        </authorList>
    </citation>
    <scope>NUCLEOTIDE SEQUENCE [LARGE SCALE GENOMIC DNA]</scope>
    <source>
        <strain evidence="9 10">CGMCC 1.10449</strain>
    </source>
</reference>
<feature type="transmembrane region" description="Helical" evidence="8">
    <location>
        <begin position="217"/>
        <end position="236"/>
    </location>
</feature>
<feature type="transmembrane region" description="Helical" evidence="8">
    <location>
        <begin position="179"/>
        <end position="197"/>
    </location>
</feature>
<dbReference type="InterPro" id="IPR026046">
    <property type="entry name" value="UBIAD1"/>
</dbReference>
<dbReference type="PANTHER" id="PTHR13929:SF0">
    <property type="entry name" value="UBIA PRENYLTRANSFERASE DOMAIN-CONTAINING PROTEIN 1"/>
    <property type="match status" value="1"/>
</dbReference>
<evidence type="ECO:0000256" key="7">
    <source>
        <dbReference type="ARBA" id="ARBA00023136"/>
    </source>
</evidence>
<keyword evidence="5 8" id="KW-0812">Transmembrane</keyword>
<sequence length="306" mass="33735">MTQIAMDHGQVRYYYRSSWLQLVRPMTLTGTLTPVLVGTGIAASKGPIQIDVFFALLFAALLIQSATNLFNDYYDFRNGQDQDKWTLNPSDAHGPSHTIVPYVASSMLGIAIIIGAWLAFTSSFWVILAGILGITFGYLYSAGPRPLCSIGLGETVAFIFLGPVITILGYSVQGHAVDTQIAVISLPFAMLISSMILTNNIRDLEKDSAFRKTLPAILGRATAINILVTLLSIAYLTVLGLVLYNVIAWQSLAVILALPLAFRLRWSLRRGDKRSEEIKGMKWAAWHHWAFGLLFSCGVWIGFFIN</sequence>
<protein>
    <submittedName>
        <fullName evidence="9">1,4-dihydroxy-2-naphthoate prenyltransferase</fullName>
    </submittedName>
</protein>
<dbReference type="GO" id="GO:0042371">
    <property type="term" value="P:vitamin K biosynthetic process"/>
    <property type="evidence" value="ECO:0007669"/>
    <property type="project" value="TreeGrafter"/>
</dbReference>
<feature type="transmembrane region" description="Helical" evidence="8">
    <location>
        <begin position="22"/>
        <end position="42"/>
    </location>
</feature>
<dbReference type="PIRSF" id="PIRSF005355">
    <property type="entry name" value="UBIAD1"/>
    <property type="match status" value="1"/>
</dbReference>
<accession>A0A1H0ZG68</accession>
<feature type="transmembrane region" description="Helical" evidence="8">
    <location>
        <begin position="283"/>
        <end position="305"/>
    </location>
</feature>
<dbReference type="GO" id="GO:0004659">
    <property type="term" value="F:prenyltransferase activity"/>
    <property type="evidence" value="ECO:0007669"/>
    <property type="project" value="InterPro"/>
</dbReference>
<feature type="transmembrane region" description="Helical" evidence="8">
    <location>
        <begin position="48"/>
        <end position="70"/>
    </location>
</feature>
<evidence type="ECO:0000256" key="5">
    <source>
        <dbReference type="ARBA" id="ARBA00022692"/>
    </source>
</evidence>
<dbReference type="Gene3D" id="1.10.357.140">
    <property type="entry name" value="UbiA prenyltransferase"/>
    <property type="match status" value="1"/>
</dbReference>
<evidence type="ECO:0000313" key="9">
    <source>
        <dbReference type="EMBL" id="SDQ26505.1"/>
    </source>
</evidence>
<dbReference type="InterPro" id="IPR044878">
    <property type="entry name" value="UbiA_sf"/>
</dbReference>
<dbReference type="STRING" id="553311.SAMN05216231_1218"/>
<dbReference type="Proteomes" id="UP000199444">
    <property type="component" value="Unassembled WGS sequence"/>
</dbReference>
<dbReference type="UniPathway" id="UPA00079"/>
<organism evidence="9 10">
    <name type="scientific">Virgibacillus salinus</name>
    <dbReference type="NCBI Taxonomy" id="553311"/>
    <lineage>
        <taxon>Bacteria</taxon>
        <taxon>Bacillati</taxon>
        <taxon>Bacillota</taxon>
        <taxon>Bacilli</taxon>
        <taxon>Bacillales</taxon>
        <taxon>Bacillaceae</taxon>
        <taxon>Virgibacillus</taxon>
    </lineage>
</organism>
<dbReference type="EMBL" id="FNKD01000001">
    <property type="protein sequence ID" value="SDQ26505.1"/>
    <property type="molecule type" value="Genomic_DNA"/>
</dbReference>
<keyword evidence="3" id="KW-0474">Menaquinone biosynthesis</keyword>
<evidence type="ECO:0000256" key="1">
    <source>
        <dbReference type="ARBA" id="ARBA00004141"/>
    </source>
</evidence>
<evidence type="ECO:0000256" key="4">
    <source>
        <dbReference type="ARBA" id="ARBA00022679"/>
    </source>
</evidence>
<feature type="transmembrane region" description="Helical" evidence="8">
    <location>
        <begin position="242"/>
        <end position="262"/>
    </location>
</feature>
<keyword evidence="7 8" id="KW-0472">Membrane</keyword>
<comment type="pathway">
    <text evidence="2">Quinol/quinone metabolism; menaquinone biosynthesis.</text>
</comment>
<evidence type="ECO:0000256" key="3">
    <source>
        <dbReference type="ARBA" id="ARBA00022428"/>
    </source>
</evidence>
<evidence type="ECO:0000256" key="8">
    <source>
        <dbReference type="SAM" id="Phobius"/>
    </source>
</evidence>
<proteinExistence type="predicted"/>
<dbReference type="GO" id="GO:0016020">
    <property type="term" value="C:membrane"/>
    <property type="evidence" value="ECO:0007669"/>
    <property type="project" value="UniProtKB-SubCell"/>
</dbReference>
<dbReference type="RefSeq" id="WP_254788733.1">
    <property type="nucleotide sequence ID" value="NZ_FNKD01000001.1"/>
</dbReference>
<dbReference type="CDD" id="cd13962">
    <property type="entry name" value="PT_UbiA_UBIAD1"/>
    <property type="match status" value="1"/>
</dbReference>
<keyword evidence="10" id="KW-1185">Reference proteome</keyword>
<feature type="transmembrane region" description="Helical" evidence="8">
    <location>
        <begin position="99"/>
        <end position="118"/>
    </location>
</feature>
<dbReference type="GO" id="GO:0009234">
    <property type="term" value="P:menaquinone biosynthetic process"/>
    <property type="evidence" value="ECO:0007669"/>
    <property type="project" value="UniProtKB-UniPathway"/>
</dbReference>
<comment type="subcellular location">
    <subcellularLocation>
        <location evidence="1">Membrane</location>
        <topology evidence="1">Multi-pass membrane protein</topology>
    </subcellularLocation>
</comment>
<keyword evidence="6 8" id="KW-1133">Transmembrane helix</keyword>
<dbReference type="AlphaFoldDB" id="A0A1H0ZG68"/>
<feature type="transmembrane region" description="Helical" evidence="8">
    <location>
        <begin position="155"/>
        <end position="173"/>
    </location>
</feature>
<feature type="transmembrane region" description="Helical" evidence="8">
    <location>
        <begin position="124"/>
        <end position="143"/>
    </location>
</feature>
<evidence type="ECO:0000256" key="2">
    <source>
        <dbReference type="ARBA" id="ARBA00004863"/>
    </source>
</evidence>
<evidence type="ECO:0000313" key="10">
    <source>
        <dbReference type="Proteomes" id="UP000199444"/>
    </source>
</evidence>
<dbReference type="InterPro" id="IPR000537">
    <property type="entry name" value="UbiA_prenyltransferase"/>
</dbReference>
<dbReference type="PANTHER" id="PTHR13929">
    <property type="entry name" value="1,4-DIHYDROXY-2-NAPHTHOATE OCTAPRENYLTRANSFERASE"/>
    <property type="match status" value="1"/>
</dbReference>